<keyword evidence="2" id="KW-1185">Reference proteome</keyword>
<dbReference type="OrthoDB" id="7200179at2"/>
<accession>A0A2W7Q1M5</accession>
<comment type="caution">
    <text evidence="1">The sequence shown here is derived from an EMBL/GenBank/DDBJ whole genome shotgun (WGS) entry which is preliminary data.</text>
</comment>
<proteinExistence type="predicted"/>
<organism evidence="1 2">
    <name type="scientific">Roseinatronobacter thiooxidans</name>
    <dbReference type="NCBI Taxonomy" id="121821"/>
    <lineage>
        <taxon>Bacteria</taxon>
        <taxon>Pseudomonadati</taxon>
        <taxon>Pseudomonadota</taxon>
        <taxon>Alphaproteobacteria</taxon>
        <taxon>Rhodobacterales</taxon>
        <taxon>Paracoccaceae</taxon>
        <taxon>Roseinatronobacter</taxon>
    </lineage>
</organism>
<evidence type="ECO:0000313" key="2">
    <source>
        <dbReference type="Proteomes" id="UP000249364"/>
    </source>
</evidence>
<dbReference type="Proteomes" id="UP000249364">
    <property type="component" value="Unassembled WGS sequence"/>
</dbReference>
<evidence type="ECO:0000313" key="1">
    <source>
        <dbReference type="EMBL" id="PZX38067.1"/>
    </source>
</evidence>
<name>A0A2W7Q1M5_9RHOB</name>
<sequence length="238" mass="26431">MTGTALRPEGVAELRDRIIADPSLILDDKDLMRTLVSASERGMGDNIVDLRGLAMERLEARLDRLEETHRAVIAAAYENLSGTNQIHRAILRMLDPDQFEGFLRNLGTDVAQILNVDAIKLVLESPEAGPDPALERISDVLCVVPLSFIETYMSSERGPTTRQVLLRQSIPQTDTLYGAKAPDLRSEACMRLDLGAHRMAGMLVMATENPHMFKPGQGTDLLAFFAGIFERSMRRWLA</sequence>
<dbReference type="Gene3D" id="3.30.450.40">
    <property type="match status" value="1"/>
</dbReference>
<dbReference type="Pfam" id="PF04340">
    <property type="entry name" value="DUF484"/>
    <property type="match status" value="1"/>
</dbReference>
<dbReference type="STRING" id="121821.GCA_001870675_03133"/>
<dbReference type="InterPro" id="IPR007435">
    <property type="entry name" value="DUF484"/>
</dbReference>
<dbReference type="AlphaFoldDB" id="A0A2W7Q1M5"/>
<gene>
    <name evidence="1" type="ORF">LY56_03086</name>
</gene>
<dbReference type="InterPro" id="IPR029016">
    <property type="entry name" value="GAF-like_dom_sf"/>
</dbReference>
<protein>
    <recommendedName>
        <fullName evidence="3">DUF484 family protein</fullName>
    </recommendedName>
</protein>
<dbReference type="EMBL" id="QKZQ01000018">
    <property type="protein sequence ID" value="PZX38067.1"/>
    <property type="molecule type" value="Genomic_DNA"/>
</dbReference>
<dbReference type="RefSeq" id="WP_071470888.1">
    <property type="nucleotide sequence ID" value="NZ_MEHT01000045.1"/>
</dbReference>
<evidence type="ECO:0008006" key="3">
    <source>
        <dbReference type="Google" id="ProtNLM"/>
    </source>
</evidence>
<reference evidence="1 2" key="1">
    <citation type="submission" date="2018-06" db="EMBL/GenBank/DDBJ databases">
        <title>Genomic Encyclopedia of Archaeal and Bacterial Type Strains, Phase II (KMG-II): from individual species to whole genera.</title>
        <authorList>
            <person name="Goeker M."/>
        </authorList>
    </citation>
    <scope>NUCLEOTIDE SEQUENCE [LARGE SCALE GENOMIC DNA]</scope>
    <source>
        <strain evidence="1 2">DSM 13087</strain>
    </source>
</reference>